<organism evidence="1 2">
    <name type="scientific">Pelobates cultripes</name>
    <name type="common">Western spadefoot toad</name>
    <dbReference type="NCBI Taxonomy" id="61616"/>
    <lineage>
        <taxon>Eukaryota</taxon>
        <taxon>Metazoa</taxon>
        <taxon>Chordata</taxon>
        <taxon>Craniata</taxon>
        <taxon>Vertebrata</taxon>
        <taxon>Euteleostomi</taxon>
        <taxon>Amphibia</taxon>
        <taxon>Batrachia</taxon>
        <taxon>Anura</taxon>
        <taxon>Pelobatoidea</taxon>
        <taxon>Pelobatidae</taxon>
        <taxon>Pelobates</taxon>
    </lineage>
</organism>
<evidence type="ECO:0000313" key="2">
    <source>
        <dbReference type="Proteomes" id="UP001295444"/>
    </source>
</evidence>
<evidence type="ECO:0000313" key="1">
    <source>
        <dbReference type="EMBL" id="CAH2277277.1"/>
    </source>
</evidence>
<dbReference type="EMBL" id="OW240914">
    <property type="protein sequence ID" value="CAH2277277.1"/>
    <property type="molecule type" value="Genomic_DNA"/>
</dbReference>
<protein>
    <recommendedName>
        <fullName evidence="3">Reverse transcriptase</fullName>
    </recommendedName>
</protein>
<proteinExistence type="predicted"/>
<evidence type="ECO:0008006" key="3">
    <source>
        <dbReference type="Google" id="ProtNLM"/>
    </source>
</evidence>
<name>A0AAD1W1B2_PELCU</name>
<dbReference type="AlphaFoldDB" id="A0AAD1W1B2"/>
<accession>A0AAD1W1B2</accession>
<gene>
    <name evidence="1" type="ORF">PECUL_23A009072</name>
</gene>
<sequence length="277" mass="31940">MKAKQLFTSYLLAGKHHRLPYSILTRHKSQGGLSVPDINSYRNAILLSRKYDWVDPQTQKQWTQIETTSFTTAPKTIPWHKPNTNILHPGHEDHPTIIPTLKGWHRLRQNKHISPHPSPLFPITGNPNFPPGMQPEAFRAFETIQSHLQLNNVINKKGILPLTVLSRNSTHSTMQKFRYAQLLHYIQTQPDLHLGCRPLTAFESLATTRTLQKKHITTFYKILQIQDSEQAPKYTTAWEDDLMITLSQSEWGKIFTNIFRSTTNTTIQESNKFLDGT</sequence>
<reference evidence="1" key="1">
    <citation type="submission" date="2022-03" db="EMBL/GenBank/DDBJ databases">
        <authorList>
            <person name="Alioto T."/>
            <person name="Alioto T."/>
            <person name="Gomez Garrido J."/>
        </authorList>
    </citation>
    <scope>NUCLEOTIDE SEQUENCE</scope>
</reference>
<dbReference type="Proteomes" id="UP001295444">
    <property type="component" value="Chromosome 03"/>
</dbReference>
<keyword evidence="2" id="KW-1185">Reference proteome</keyword>